<proteinExistence type="predicted"/>
<evidence type="ECO:0000256" key="1">
    <source>
        <dbReference type="SAM" id="MobiDB-lite"/>
    </source>
</evidence>
<keyword evidence="3" id="KW-1185">Reference proteome</keyword>
<feature type="compositionally biased region" description="Low complexity" evidence="1">
    <location>
        <begin position="39"/>
        <end position="51"/>
    </location>
</feature>
<protein>
    <submittedName>
        <fullName evidence="2">Uncharacterized protein</fullName>
    </submittedName>
</protein>
<feature type="compositionally biased region" description="Basic and acidic residues" evidence="1">
    <location>
        <begin position="24"/>
        <end position="37"/>
    </location>
</feature>
<dbReference type="EMBL" id="JAQIZZ010000006">
    <property type="protein sequence ID" value="KAJ5538912.1"/>
    <property type="molecule type" value="Genomic_DNA"/>
</dbReference>
<sequence>MLGAMMLDNQIRDEAKASKRKRSRGNDASRDAKKTAPDRPVSVRSASVEAVEPAAIQPACTEAVTKPVPESTIAEKTLVEKAVADKEVDTRMDEAEDEYLFPAGFFAENE</sequence>
<evidence type="ECO:0000313" key="2">
    <source>
        <dbReference type="EMBL" id="KAJ5538912.1"/>
    </source>
</evidence>
<comment type="caution">
    <text evidence="2">The sequence shown here is derived from an EMBL/GenBank/DDBJ whole genome shotgun (WGS) entry which is preliminary data.</text>
</comment>
<accession>A0AAD6CVY7</accession>
<reference evidence="2 3" key="1">
    <citation type="journal article" date="2023" name="IMA Fungus">
        <title>Comparative genomic study of the Penicillium genus elucidates a diverse pangenome and 15 lateral gene transfer events.</title>
        <authorList>
            <person name="Petersen C."/>
            <person name="Sorensen T."/>
            <person name="Nielsen M.R."/>
            <person name="Sondergaard T.E."/>
            <person name="Sorensen J.L."/>
            <person name="Fitzpatrick D.A."/>
            <person name="Frisvad J.C."/>
            <person name="Nielsen K.L."/>
        </authorList>
    </citation>
    <scope>NUCLEOTIDE SEQUENCE [LARGE SCALE GENOMIC DNA]</scope>
    <source>
        <strain evidence="2 3">IBT 35679</strain>
    </source>
</reference>
<dbReference type="Proteomes" id="UP001220324">
    <property type="component" value="Unassembled WGS sequence"/>
</dbReference>
<name>A0AAD6CVY7_9EURO</name>
<evidence type="ECO:0000313" key="3">
    <source>
        <dbReference type="Proteomes" id="UP001220324"/>
    </source>
</evidence>
<dbReference type="AlphaFoldDB" id="A0AAD6CVY7"/>
<feature type="region of interest" description="Disordered" evidence="1">
    <location>
        <begin position="1"/>
        <end position="51"/>
    </location>
</feature>
<organism evidence="2 3">
    <name type="scientific">Penicillium frequentans</name>
    <dbReference type="NCBI Taxonomy" id="3151616"/>
    <lineage>
        <taxon>Eukaryota</taxon>
        <taxon>Fungi</taxon>
        <taxon>Dikarya</taxon>
        <taxon>Ascomycota</taxon>
        <taxon>Pezizomycotina</taxon>
        <taxon>Eurotiomycetes</taxon>
        <taxon>Eurotiomycetidae</taxon>
        <taxon>Eurotiales</taxon>
        <taxon>Aspergillaceae</taxon>
        <taxon>Penicillium</taxon>
    </lineage>
</organism>
<gene>
    <name evidence="2" type="ORF">N7494_008391</name>
</gene>